<comment type="caution">
    <text evidence="2">The sequence shown here is derived from an EMBL/GenBank/DDBJ whole genome shotgun (WGS) entry which is preliminary data.</text>
</comment>
<dbReference type="EMBL" id="BPLR01018283">
    <property type="protein sequence ID" value="GIY98356.1"/>
    <property type="molecule type" value="Genomic_DNA"/>
</dbReference>
<evidence type="ECO:0000313" key="3">
    <source>
        <dbReference type="Proteomes" id="UP001054945"/>
    </source>
</evidence>
<keyword evidence="3" id="KW-1185">Reference proteome</keyword>
<accession>A0AAV4XWR0</accession>
<proteinExistence type="predicted"/>
<evidence type="ECO:0000313" key="2">
    <source>
        <dbReference type="EMBL" id="GIY98356.1"/>
    </source>
</evidence>
<feature type="compositionally biased region" description="Polar residues" evidence="1">
    <location>
        <begin position="72"/>
        <end position="86"/>
    </location>
</feature>
<feature type="compositionally biased region" description="Polar residues" evidence="1">
    <location>
        <begin position="41"/>
        <end position="53"/>
    </location>
</feature>
<gene>
    <name evidence="2" type="ORF">CEXT_357831</name>
</gene>
<protein>
    <submittedName>
        <fullName evidence="2">Uncharacterized protein</fullName>
    </submittedName>
</protein>
<organism evidence="2 3">
    <name type="scientific">Caerostris extrusa</name>
    <name type="common">Bark spider</name>
    <name type="synonym">Caerostris bankana</name>
    <dbReference type="NCBI Taxonomy" id="172846"/>
    <lineage>
        <taxon>Eukaryota</taxon>
        <taxon>Metazoa</taxon>
        <taxon>Ecdysozoa</taxon>
        <taxon>Arthropoda</taxon>
        <taxon>Chelicerata</taxon>
        <taxon>Arachnida</taxon>
        <taxon>Araneae</taxon>
        <taxon>Araneomorphae</taxon>
        <taxon>Entelegynae</taxon>
        <taxon>Araneoidea</taxon>
        <taxon>Araneidae</taxon>
        <taxon>Caerostris</taxon>
    </lineage>
</organism>
<evidence type="ECO:0000256" key="1">
    <source>
        <dbReference type="SAM" id="MobiDB-lite"/>
    </source>
</evidence>
<name>A0AAV4XWR0_CAEEX</name>
<reference evidence="2 3" key="1">
    <citation type="submission" date="2021-06" db="EMBL/GenBank/DDBJ databases">
        <title>Caerostris extrusa draft genome.</title>
        <authorList>
            <person name="Kono N."/>
            <person name="Arakawa K."/>
        </authorList>
    </citation>
    <scope>NUCLEOTIDE SEQUENCE [LARGE SCALE GENOMIC DNA]</scope>
</reference>
<dbReference type="Proteomes" id="UP001054945">
    <property type="component" value="Unassembled WGS sequence"/>
</dbReference>
<sequence length="86" mass="9613">MLPLPGTLGINLGNAGHMFTRNPRRTRWSSAKNYFNSLTGNARSRCNRSQATVMSREKRNSDALAKKMQYEPATSLSPYSASCSYH</sequence>
<feature type="region of interest" description="Disordered" evidence="1">
    <location>
        <begin position="41"/>
        <end position="86"/>
    </location>
</feature>
<dbReference type="AlphaFoldDB" id="A0AAV4XWR0"/>
<feature type="compositionally biased region" description="Basic and acidic residues" evidence="1">
    <location>
        <begin position="55"/>
        <end position="69"/>
    </location>
</feature>